<protein>
    <recommendedName>
        <fullName evidence="3">Heme exporter protein D</fullName>
    </recommendedName>
</protein>
<comment type="caution">
    <text evidence="1">The sequence shown here is derived from an EMBL/GenBank/DDBJ whole genome shotgun (WGS) entry which is preliminary data.</text>
</comment>
<dbReference type="Proteomes" id="UP001596392">
    <property type="component" value="Unassembled WGS sequence"/>
</dbReference>
<evidence type="ECO:0000313" key="1">
    <source>
        <dbReference type="EMBL" id="MFC7245022.1"/>
    </source>
</evidence>
<sequence length="63" mass="6987">MPDGLSTLLLGLVALFALYWVIRAAVAHGMWDAWHRRARHERQAVHQSAVRAAADVPQGPESE</sequence>
<accession>A0ABW2GYR4</accession>
<proteinExistence type="predicted"/>
<reference evidence="2" key="1">
    <citation type="journal article" date="2019" name="Int. J. Syst. Evol. Microbiol.">
        <title>The Global Catalogue of Microorganisms (GCM) 10K type strain sequencing project: providing services to taxonomists for standard genome sequencing and annotation.</title>
        <authorList>
            <consortium name="The Broad Institute Genomics Platform"/>
            <consortium name="The Broad Institute Genome Sequencing Center for Infectious Disease"/>
            <person name="Wu L."/>
            <person name="Ma J."/>
        </authorList>
    </citation>
    <scope>NUCLEOTIDE SEQUENCE [LARGE SCALE GENOMIC DNA]</scope>
    <source>
        <strain evidence="2">CGMCC 1.9106</strain>
    </source>
</reference>
<organism evidence="1 2">
    <name type="scientific">Catellatospora aurea</name>
    <dbReference type="NCBI Taxonomy" id="1337874"/>
    <lineage>
        <taxon>Bacteria</taxon>
        <taxon>Bacillati</taxon>
        <taxon>Actinomycetota</taxon>
        <taxon>Actinomycetes</taxon>
        <taxon>Micromonosporales</taxon>
        <taxon>Micromonosporaceae</taxon>
        <taxon>Catellatospora</taxon>
    </lineage>
</organism>
<dbReference type="RefSeq" id="WP_376807986.1">
    <property type="nucleotide sequence ID" value="NZ_JBHTAC010000022.1"/>
</dbReference>
<evidence type="ECO:0000313" key="2">
    <source>
        <dbReference type="Proteomes" id="UP001596392"/>
    </source>
</evidence>
<gene>
    <name evidence="1" type="ORF">ACFQO7_21310</name>
</gene>
<keyword evidence="2" id="KW-1185">Reference proteome</keyword>
<name>A0ABW2GYR4_9ACTN</name>
<evidence type="ECO:0008006" key="3">
    <source>
        <dbReference type="Google" id="ProtNLM"/>
    </source>
</evidence>
<dbReference type="EMBL" id="JBHTAC010000022">
    <property type="protein sequence ID" value="MFC7245022.1"/>
    <property type="molecule type" value="Genomic_DNA"/>
</dbReference>